<proteinExistence type="predicted"/>
<keyword evidence="3" id="KW-1185">Reference proteome</keyword>
<dbReference type="Proteomes" id="UP000035740">
    <property type="component" value="Unassembled WGS sequence"/>
</dbReference>
<dbReference type="AlphaFoldDB" id="A0A0J8B2U1"/>
<sequence>MLMRTRRITEGVARGGRHESRRQRQLPTRVITSDAAASSRVAAASRSM</sequence>
<reference evidence="2 3" key="1">
    <citation type="journal article" date="2014" name="Nature">
        <title>The genome of the recently domesticated crop plant sugar beet (Beta vulgaris).</title>
        <authorList>
            <person name="Dohm J.C."/>
            <person name="Minoche A.E."/>
            <person name="Holtgrawe D."/>
            <person name="Capella-Gutierrez S."/>
            <person name="Zakrzewski F."/>
            <person name="Tafer H."/>
            <person name="Rupp O."/>
            <person name="Sorensen T.R."/>
            <person name="Stracke R."/>
            <person name="Reinhardt R."/>
            <person name="Goesmann A."/>
            <person name="Kraft T."/>
            <person name="Schulz B."/>
            <person name="Stadler P.F."/>
            <person name="Schmidt T."/>
            <person name="Gabaldon T."/>
            <person name="Lehrach H."/>
            <person name="Weisshaar B."/>
            <person name="Himmelbauer H."/>
        </authorList>
    </citation>
    <scope>NUCLEOTIDE SEQUENCE [LARGE SCALE GENOMIC DNA]</scope>
    <source>
        <tissue evidence="2">Taproot</tissue>
    </source>
</reference>
<feature type="region of interest" description="Disordered" evidence="1">
    <location>
        <begin position="1"/>
        <end position="26"/>
    </location>
</feature>
<evidence type="ECO:0000313" key="2">
    <source>
        <dbReference type="EMBL" id="KMS95311.1"/>
    </source>
</evidence>
<evidence type="ECO:0000256" key="1">
    <source>
        <dbReference type="SAM" id="MobiDB-lite"/>
    </source>
</evidence>
<evidence type="ECO:0000313" key="3">
    <source>
        <dbReference type="Proteomes" id="UP000035740"/>
    </source>
</evidence>
<accession>A0A0J8B2U1</accession>
<dbReference type="Gramene" id="KMS95311">
    <property type="protein sequence ID" value="KMS95311"/>
    <property type="gene ID" value="BVRB_009510"/>
</dbReference>
<organism evidence="2 3">
    <name type="scientific">Beta vulgaris subsp. vulgaris</name>
    <name type="common">Beet</name>
    <dbReference type="NCBI Taxonomy" id="3555"/>
    <lineage>
        <taxon>Eukaryota</taxon>
        <taxon>Viridiplantae</taxon>
        <taxon>Streptophyta</taxon>
        <taxon>Embryophyta</taxon>
        <taxon>Tracheophyta</taxon>
        <taxon>Spermatophyta</taxon>
        <taxon>Magnoliopsida</taxon>
        <taxon>eudicotyledons</taxon>
        <taxon>Gunneridae</taxon>
        <taxon>Pentapetalae</taxon>
        <taxon>Caryophyllales</taxon>
        <taxon>Chenopodiaceae</taxon>
        <taxon>Betoideae</taxon>
        <taxon>Beta</taxon>
    </lineage>
</organism>
<dbReference type="EMBL" id="KQ090488">
    <property type="protein sequence ID" value="KMS95311.1"/>
    <property type="molecule type" value="Genomic_DNA"/>
</dbReference>
<name>A0A0J8B2U1_BETVV</name>
<protein>
    <submittedName>
        <fullName evidence="2">Uncharacterized protein</fullName>
    </submittedName>
</protein>
<gene>
    <name evidence="2" type="ORF">BVRB_009510</name>
</gene>